<dbReference type="EMBL" id="JOJR01002276">
    <property type="protein sequence ID" value="RCN28852.1"/>
    <property type="molecule type" value="Genomic_DNA"/>
</dbReference>
<dbReference type="OrthoDB" id="40579at2759"/>
<organism evidence="1 2">
    <name type="scientific">Ancylostoma caninum</name>
    <name type="common">Dog hookworm</name>
    <dbReference type="NCBI Taxonomy" id="29170"/>
    <lineage>
        <taxon>Eukaryota</taxon>
        <taxon>Metazoa</taxon>
        <taxon>Ecdysozoa</taxon>
        <taxon>Nematoda</taxon>
        <taxon>Chromadorea</taxon>
        <taxon>Rhabditida</taxon>
        <taxon>Rhabditina</taxon>
        <taxon>Rhabditomorpha</taxon>
        <taxon>Strongyloidea</taxon>
        <taxon>Ancylostomatidae</taxon>
        <taxon>Ancylostomatinae</taxon>
        <taxon>Ancylostoma</taxon>
    </lineage>
</organism>
<evidence type="ECO:0000313" key="1">
    <source>
        <dbReference type="EMBL" id="RCN28852.1"/>
    </source>
</evidence>
<dbReference type="Gene3D" id="1.10.150.240">
    <property type="entry name" value="Putative phosphatase, domain 2"/>
    <property type="match status" value="1"/>
</dbReference>
<accession>A0A368F9X0</accession>
<keyword evidence="2" id="KW-1185">Reference proteome</keyword>
<dbReference type="PANTHER" id="PTHR18901:SF38">
    <property type="entry name" value="PSEUDOURIDINE-5'-PHOSPHATASE"/>
    <property type="match status" value="1"/>
</dbReference>
<proteinExistence type="predicted"/>
<sequence length="146" mass="16248">MLRKFGREFTPEHNAMILGRKEDEAFPMLIKAVGIEDEITPKEYIAQFDAIVAGMVLGCKAMPGAEKLKRCGIIFPYEHGKPVTYGYCRQGVPTAVCTGSRRETFGRKQKPHKEWLDLITLKLGFYALPGFLTSAPLSPPPPAVDH</sequence>
<comment type="caution">
    <text evidence="1">The sequence shown here is derived from an EMBL/GenBank/DDBJ whole genome shotgun (WGS) entry which is preliminary data.</text>
</comment>
<dbReference type="InterPro" id="IPR023198">
    <property type="entry name" value="PGP-like_dom2"/>
</dbReference>
<dbReference type="InterPro" id="IPR023214">
    <property type="entry name" value="HAD_sf"/>
</dbReference>
<dbReference type="GO" id="GO:0016791">
    <property type="term" value="F:phosphatase activity"/>
    <property type="evidence" value="ECO:0007669"/>
    <property type="project" value="TreeGrafter"/>
</dbReference>
<name>A0A368F9X0_ANCCA</name>
<dbReference type="Proteomes" id="UP000252519">
    <property type="component" value="Unassembled WGS sequence"/>
</dbReference>
<gene>
    <name evidence="1" type="ORF">ANCCAN_25400</name>
</gene>
<protein>
    <submittedName>
        <fullName evidence="1">Uncharacterized protein</fullName>
    </submittedName>
</protein>
<dbReference type="STRING" id="29170.A0A368F9X0"/>
<evidence type="ECO:0000313" key="2">
    <source>
        <dbReference type="Proteomes" id="UP000252519"/>
    </source>
</evidence>
<dbReference type="PANTHER" id="PTHR18901">
    <property type="entry name" value="2-DEOXYGLUCOSE-6-PHOSPHATE PHOSPHATASE 2"/>
    <property type="match status" value="1"/>
</dbReference>
<dbReference type="Gene3D" id="3.40.50.1000">
    <property type="entry name" value="HAD superfamily/HAD-like"/>
    <property type="match status" value="1"/>
</dbReference>
<reference evidence="1 2" key="1">
    <citation type="submission" date="2014-10" db="EMBL/GenBank/DDBJ databases">
        <title>Draft genome of the hookworm Ancylostoma caninum.</title>
        <authorList>
            <person name="Mitreva M."/>
        </authorList>
    </citation>
    <scope>NUCLEOTIDE SEQUENCE [LARGE SCALE GENOMIC DNA]</scope>
    <source>
        <strain evidence="1 2">Baltimore</strain>
    </source>
</reference>
<dbReference type="AlphaFoldDB" id="A0A368F9X0"/>